<dbReference type="AlphaFoldDB" id="A0AAW0RJR9"/>
<keyword evidence="4" id="KW-1185">Reference proteome</keyword>
<evidence type="ECO:0008006" key="5">
    <source>
        <dbReference type="Google" id="ProtNLM"/>
    </source>
</evidence>
<evidence type="ECO:0000313" key="3">
    <source>
        <dbReference type="EMBL" id="KAK8142432.1"/>
    </source>
</evidence>
<keyword evidence="2" id="KW-0472">Membrane</keyword>
<reference evidence="3 4" key="1">
    <citation type="submission" date="2020-02" db="EMBL/GenBank/DDBJ databases">
        <title>Comparative genomics of the hypocrealean fungal genus Beauvera.</title>
        <authorList>
            <person name="Showalter D.N."/>
            <person name="Bushley K.E."/>
            <person name="Rehner S.A."/>
        </authorList>
    </citation>
    <scope>NUCLEOTIDE SEQUENCE [LARGE SCALE GENOMIC DNA]</scope>
    <source>
        <strain evidence="3 4">ARSEF4384</strain>
    </source>
</reference>
<evidence type="ECO:0000256" key="2">
    <source>
        <dbReference type="SAM" id="Phobius"/>
    </source>
</evidence>
<protein>
    <recommendedName>
        <fullName evidence="5">Integral membrane protein</fullName>
    </recommendedName>
</protein>
<feature type="transmembrane region" description="Helical" evidence="2">
    <location>
        <begin position="178"/>
        <end position="200"/>
    </location>
</feature>
<comment type="caution">
    <text evidence="3">The sequence shown here is derived from an EMBL/GenBank/DDBJ whole genome shotgun (WGS) entry which is preliminary data.</text>
</comment>
<dbReference type="Proteomes" id="UP001397290">
    <property type="component" value="Unassembled WGS sequence"/>
</dbReference>
<feature type="transmembrane region" description="Helical" evidence="2">
    <location>
        <begin position="41"/>
        <end position="64"/>
    </location>
</feature>
<gene>
    <name evidence="3" type="ORF">G3M48_008764</name>
</gene>
<keyword evidence="2" id="KW-0812">Transmembrane</keyword>
<feature type="region of interest" description="Disordered" evidence="1">
    <location>
        <begin position="238"/>
        <end position="262"/>
    </location>
</feature>
<proteinExistence type="predicted"/>
<organism evidence="3 4">
    <name type="scientific">Beauveria asiatica</name>
    <dbReference type="NCBI Taxonomy" id="1069075"/>
    <lineage>
        <taxon>Eukaryota</taxon>
        <taxon>Fungi</taxon>
        <taxon>Dikarya</taxon>
        <taxon>Ascomycota</taxon>
        <taxon>Pezizomycotina</taxon>
        <taxon>Sordariomycetes</taxon>
        <taxon>Hypocreomycetidae</taxon>
        <taxon>Hypocreales</taxon>
        <taxon>Cordycipitaceae</taxon>
        <taxon>Beauveria</taxon>
    </lineage>
</organism>
<feature type="transmembrane region" description="Helical" evidence="2">
    <location>
        <begin position="138"/>
        <end position="158"/>
    </location>
</feature>
<evidence type="ECO:0000256" key="1">
    <source>
        <dbReference type="SAM" id="MobiDB-lite"/>
    </source>
</evidence>
<keyword evidence="2" id="KW-1133">Transmembrane helix</keyword>
<evidence type="ECO:0000313" key="4">
    <source>
        <dbReference type="Proteomes" id="UP001397290"/>
    </source>
</evidence>
<feature type="transmembrane region" description="Helical" evidence="2">
    <location>
        <begin position="106"/>
        <end position="126"/>
    </location>
</feature>
<name>A0AAW0RJR9_9HYPO</name>
<feature type="transmembrane region" description="Helical" evidence="2">
    <location>
        <begin position="15"/>
        <end position="34"/>
    </location>
</feature>
<sequence>MQATPLFAMLPSTDTLEYISGFTTYAILVVYLAIRLSFKKTFPVVVGLALSIVSLFVCALVFGISRLRADTGLQFGSFNALRLANWLCISIQATELNINLLYQVGSYLHIITWAMGYIASLCLVIFGFRSYLAVQSQWCWVSILVMSMVPALTAYSIASTINDEDLRQDTLRKVRRTMAWLAFPVLTGLALTLPCCILSAEQVPSLHELQFSAHGTLGQVVLALSQRKSLLGRIGRDYDDNEHRRASPSTSRETLANHAEDPEHALVDLDRDVTDAYHLQLQEIYKPRSQDT</sequence>
<dbReference type="EMBL" id="JAAHCF010000675">
    <property type="protein sequence ID" value="KAK8142432.1"/>
    <property type="molecule type" value="Genomic_DNA"/>
</dbReference>
<accession>A0AAW0RJR9</accession>